<accession>A0AAW2TBZ1</accession>
<name>A0AAW2TBZ1_9LAMI</name>
<reference evidence="2" key="1">
    <citation type="submission" date="2020-06" db="EMBL/GenBank/DDBJ databases">
        <authorList>
            <person name="Li T."/>
            <person name="Hu X."/>
            <person name="Zhang T."/>
            <person name="Song X."/>
            <person name="Zhang H."/>
            <person name="Dai N."/>
            <person name="Sheng W."/>
            <person name="Hou X."/>
            <person name="Wei L."/>
        </authorList>
    </citation>
    <scope>NUCLEOTIDE SEQUENCE</scope>
    <source>
        <strain evidence="2">KEN1</strain>
        <tissue evidence="2">Leaf</tissue>
    </source>
</reference>
<comment type="caution">
    <text evidence="2">The sequence shown here is derived from an EMBL/GenBank/DDBJ whole genome shotgun (WGS) entry which is preliminary data.</text>
</comment>
<feature type="compositionally biased region" description="Polar residues" evidence="1">
    <location>
        <begin position="34"/>
        <end position="45"/>
    </location>
</feature>
<organism evidence="2">
    <name type="scientific">Sesamum latifolium</name>
    <dbReference type="NCBI Taxonomy" id="2727402"/>
    <lineage>
        <taxon>Eukaryota</taxon>
        <taxon>Viridiplantae</taxon>
        <taxon>Streptophyta</taxon>
        <taxon>Embryophyta</taxon>
        <taxon>Tracheophyta</taxon>
        <taxon>Spermatophyta</taxon>
        <taxon>Magnoliopsida</taxon>
        <taxon>eudicotyledons</taxon>
        <taxon>Gunneridae</taxon>
        <taxon>Pentapetalae</taxon>
        <taxon>asterids</taxon>
        <taxon>lamiids</taxon>
        <taxon>Lamiales</taxon>
        <taxon>Pedaliaceae</taxon>
        <taxon>Sesamum</taxon>
    </lineage>
</organism>
<protein>
    <submittedName>
        <fullName evidence="2">Uncharacterized protein</fullName>
    </submittedName>
</protein>
<gene>
    <name evidence="2" type="ORF">Slati_4232600</name>
</gene>
<evidence type="ECO:0000256" key="1">
    <source>
        <dbReference type="SAM" id="MobiDB-lite"/>
    </source>
</evidence>
<reference evidence="2" key="2">
    <citation type="journal article" date="2024" name="Plant">
        <title>Genomic evolution and insights into agronomic trait innovations of Sesamum species.</title>
        <authorList>
            <person name="Miao H."/>
            <person name="Wang L."/>
            <person name="Qu L."/>
            <person name="Liu H."/>
            <person name="Sun Y."/>
            <person name="Le M."/>
            <person name="Wang Q."/>
            <person name="Wei S."/>
            <person name="Zheng Y."/>
            <person name="Lin W."/>
            <person name="Duan Y."/>
            <person name="Cao H."/>
            <person name="Xiong S."/>
            <person name="Wang X."/>
            <person name="Wei L."/>
            <person name="Li C."/>
            <person name="Ma Q."/>
            <person name="Ju M."/>
            <person name="Zhao R."/>
            <person name="Li G."/>
            <person name="Mu C."/>
            <person name="Tian Q."/>
            <person name="Mei H."/>
            <person name="Zhang T."/>
            <person name="Gao T."/>
            <person name="Zhang H."/>
        </authorList>
    </citation>
    <scope>NUCLEOTIDE SEQUENCE</scope>
    <source>
        <strain evidence="2">KEN1</strain>
    </source>
</reference>
<proteinExistence type="predicted"/>
<dbReference type="EMBL" id="JACGWN010000015">
    <property type="protein sequence ID" value="KAL0402027.1"/>
    <property type="molecule type" value="Genomic_DNA"/>
</dbReference>
<evidence type="ECO:0000313" key="2">
    <source>
        <dbReference type="EMBL" id="KAL0402027.1"/>
    </source>
</evidence>
<sequence>MWKQQGKAQWLQEGDRNTPYFHTRASARKKKNSLSHLRNEASNPTDEVMDEVLRGMPTRVSESMNDALVRIGDLEANGIGLFVILSCKQLDLL</sequence>
<feature type="region of interest" description="Disordered" evidence="1">
    <location>
        <begin position="25"/>
        <end position="46"/>
    </location>
</feature>
<dbReference type="AlphaFoldDB" id="A0AAW2TBZ1"/>
<feature type="region of interest" description="Disordered" evidence="1">
    <location>
        <begin position="1"/>
        <end position="20"/>
    </location>
</feature>